<dbReference type="GeneID" id="4586706"/>
<dbReference type="EMBL" id="DS027696">
    <property type="protein sequence ID" value="EAW18252.1"/>
    <property type="molecule type" value="Genomic_DNA"/>
</dbReference>
<dbReference type="OrthoDB" id="4457622at2759"/>
<keyword evidence="2" id="KW-1185">Reference proteome</keyword>
<sequence length="249" mass="28273">MMTSKPPAAFQAHQARKRLDQFFADLDTGRYDPITGNLVGPQVSWWHIREYLEHYTGDNCYIFDCCSAGSGALRAYDGAEFMAALVWDAASTSNVHFSFTQILIDELRQLKGQAETLACIYARILRNVQQNQIGASPIHIPKLDSPSVTIYRNHSRPVTRSSERDTYQVLLSVKVRDEFPPESTQWKEWMTRNVLDNVLSARFTIEGAFRGSSLLLFTVPVEVWTMMPANDPSYTFIGHVKSHNILSNH</sequence>
<gene>
    <name evidence="1" type="ORF">NFIA_081990</name>
</gene>
<evidence type="ECO:0000313" key="1">
    <source>
        <dbReference type="EMBL" id="EAW18252.1"/>
    </source>
</evidence>
<protein>
    <submittedName>
        <fullName evidence="1">Uncharacterized protein</fullName>
    </submittedName>
</protein>
<proteinExistence type="predicted"/>
<accession>A1DFU5</accession>
<dbReference type="OMA" id="WHIREYL"/>
<dbReference type="AlphaFoldDB" id="A1DFU5"/>
<evidence type="ECO:0000313" key="2">
    <source>
        <dbReference type="Proteomes" id="UP000006702"/>
    </source>
</evidence>
<name>A1DFU5_NEOFI</name>
<dbReference type="HOGENOM" id="CLU_1116016_0_0_1"/>
<reference evidence="2" key="1">
    <citation type="journal article" date="2008" name="PLoS Genet.">
        <title>Genomic islands in the pathogenic filamentous fungus Aspergillus fumigatus.</title>
        <authorList>
            <person name="Fedorova N.D."/>
            <person name="Khaldi N."/>
            <person name="Joardar V.S."/>
            <person name="Maiti R."/>
            <person name="Amedeo P."/>
            <person name="Anderson M.J."/>
            <person name="Crabtree J."/>
            <person name="Silva J.C."/>
            <person name="Badger J.H."/>
            <person name="Albarraq A."/>
            <person name="Angiuoli S."/>
            <person name="Bussey H."/>
            <person name="Bowyer P."/>
            <person name="Cotty P.J."/>
            <person name="Dyer P.S."/>
            <person name="Egan A."/>
            <person name="Galens K."/>
            <person name="Fraser-Liggett C.M."/>
            <person name="Haas B.J."/>
            <person name="Inman J.M."/>
            <person name="Kent R."/>
            <person name="Lemieux S."/>
            <person name="Malavazi I."/>
            <person name="Orvis J."/>
            <person name="Roemer T."/>
            <person name="Ronning C.M."/>
            <person name="Sundaram J.P."/>
            <person name="Sutton G."/>
            <person name="Turner G."/>
            <person name="Venter J.C."/>
            <person name="White O.R."/>
            <person name="Whitty B.R."/>
            <person name="Youngman P."/>
            <person name="Wolfe K.H."/>
            <person name="Goldman G.H."/>
            <person name="Wortman J.R."/>
            <person name="Jiang B."/>
            <person name="Denning D.W."/>
            <person name="Nierman W.C."/>
        </authorList>
    </citation>
    <scope>NUCLEOTIDE SEQUENCE [LARGE SCALE GENOMIC DNA]</scope>
    <source>
        <strain evidence="2">ATCC 1020 / DSM 3700 / CBS 544.65 / FGSC A1164 / JCM 1740 / NRRL 181 / WB 181</strain>
    </source>
</reference>
<dbReference type="RefSeq" id="XP_001260149.1">
    <property type="nucleotide sequence ID" value="XM_001260148.1"/>
</dbReference>
<dbReference type="Proteomes" id="UP000006702">
    <property type="component" value="Unassembled WGS sequence"/>
</dbReference>
<dbReference type="eggNOG" id="ENOG502STT9">
    <property type="taxonomic scope" value="Eukaryota"/>
</dbReference>
<dbReference type="VEuPathDB" id="FungiDB:NFIA_081990"/>
<organism evidence="1 2">
    <name type="scientific">Neosartorya fischeri (strain ATCC 1020 / DSM 3700 / CBS 544.65 / FGSC A1164 / JCM 1740 / NRRL 181 / WB 181)</name>
    <name type="common">Aspergillus fischerianus</name>
    <dbReference type="NCBI Taxonomy" id="331117"/>
    <lineage>
        <taxon>Eukaryota</taxon>
        <taxon>Fungi</taxon>
        <taxon>Dikarya</taxon>
        <taxon>Ascomycota</taxon>
        <taxon>Pezizomycotina</taxon>
        <taxon>Eurotiomycetes</taxon>
        <taxon>Eurotiomycetidae</taxon>
        <taxon>Eurotiales</taxon>
        <taxon>Aspergillaceae</taxon>
        <taxon>Aspergillus</taxon>
        <taxon>Aspergillus subgen. Fumigati</taxon>
    </lineage>
</organism>
<dbReference type="KEGG" id="nfi:NFIA_081990"/>